<accession>A0A438CGJ4</accession>
<protein>
    <submittedName>
        <fullName evidence="2">Ripening-related protein grip22</fullName>
    </submittedName>
</protein>
<sequence length="108" mass="11658">MANSALVWLASVCLVFNILSLPFLALGLSSCGGSCQTLNDCEGQLICINGKCNDDPRSGLTYVEETRVPLPLHPPVPASPRELLRARAENPKIPTHALLRSPPPRLPF</sequence>
<keyword evidence="1" id="KW-0732">Signal</keyword>
<feature type="chain" id="PRO_5019245566" evidence="1">
    <location>
        <begin position="21"/>
        <end position="108"/>
    </location>
</feature>
<dbReference type="Proteomes" id="UP000288805">
    <property type="component" value="Unassembled WGS sequence"/>
</dbReference>
<feature type="signal peptide" evidence="1">
    <location>
        <begin position="1"/>
        <end position="20"/>
    </location>
</feature>
<proteinExistence type="predicted"/>
<organism evidence="2 3">
    <name type="scientific">Vitis vinifera</name>
    <name type="common">Grape</name>
    <dbReference type="NCBI Taxonomy" id="29760"/>
    <lineage>
        <taxon>Eukaryota</taxon>
        <taxon>Viridiplantae</taxon>
        <taxon>Streptophyta</taxon>
        <taxon>Embryophyta</taxon>
        <taxon>Tracheophyta</taxon>
        <taxon>Spermatophyta</taxon>
        <taxon>Magnoliopsida</taxon>
        <taxon>eudicotyledons</taxon>
        <taxon>Gunneridae</taxon>
        <taxon>Pentapetalae</taxon>
        <taxon>rosids</taxon>
        <taxon>Vitales</taxon>
        <taxon>Vitaceae</taxon>
        <taxon>Viteae</taxon>
        <taxon>Vitis</taxon>
    </lineage>
</organism>
<evidence type="ECO:0000313" key="3">
    <source>
        <dbReference type="Proteomes" id="UP000288805"/>
    </source>
</evidence>
<dbReference type="EMBL" id="QGNW01002239">
    <property type="protein sequence ID" value="RVW22324.1"/>
    <property type="molecule type" value="Genomic_DNA"/>
</dbReference>
<evidence type="ECO:0000313" key="2">
    <source>
        <dbReference type="EMBL" id="RVW22324.1"/>
    </source>
</evidence>
<name>A0A438CGJ4_VITVI</name>
<evidence type="ECO:0000256" key="1">
    <source>
        <dbReference type="SAM" id="SignalP"/>
    </source>
</evidence>
<comment type="caution">
    <text evidence="2">The sequence shown here is derived from an EMBL/GenBank/DDBJ whole genome shotgun (WGS) entry which is preliminary data.</text>
</comment>
<dbReference type="AlphaFoldDB" id="A0A438CGJ4"/>
<reference evidence="2 3" key="1">
    <citation type="journal article" date="2018" name="PLoS Genet.">
        <title>Population sequencing reveals clonal diversity and ancestral inbreeding in the grapevine cultivar Chardonnay.</title>
        <authorList>
            <person name="Roach M.J."/>
            <person name="Johnson D.L."/>
            <person name="Bohlmann J."/>
            <person name="van Vuuren H.J."/>
            <person name="Jones S.J."/>
            <person name="Pretorius I.S."/>
            <person name="Schmidt S.A."/>
            <person name="Borneman A.R."/>
        </authorList>
    </citation>
    <scope>NUCLEOTIDE SEQUENCE [LARGE SCALE GENOMIC DNA]</scope>
    <source>
        <strain evidence="3">cv. Chardonnay</strain>
        <tissue evidence="2">Leaf</tissue>
    </source>
</reference>
<gene>
    <name evidence="2" type="primary">grip22_2</name>
    <name evidence="2" type="ORF">CK203_101840</name>
</gene>